<gene>
    <name evidence="1" type="ORF">ACOLOM_LOCUS12725</name>
</gene>
<proteinExistence type="predicted"/>
<accession>A0ACA9QHH9</accession>
<dbReference type="Proteomes" id="UP000789525">
    <property type="component" value="Unassembled WGS sequence"/>
</dbReference>
<organism evidence="1 2">
    <name type="scientific">Acaulospora colombiana</name>
    <dbReference type="NCBI Taxonomy" id="27376"/>
    <lineage>
        <taxon>Eukaryota</taxon>
        <taxon>Fungi</taxon>
        <taxon>Fungi incertae sedis</taxon>
        <taxon>Mucoromycota</taxon>
        <taxon>Glomeromycotina</taxon>
        <taxon>Glomeromycetes</taxon>
        <taxon>Diversisporales</taxon>
        <taxon>Acaulosporaceae</taxon>
        <taxon>Acaulospora</taxon>
    </lineage>
</organism>
<name>A0ACA9QHH9_9GLOM</name>
<sequence length="164" mass="18825">MFEIHFTRSIPQLHLNTRFNYFVHNFRIAAINEDGSRYLIGDSYGTLHLLRLNRFYIFRSPCQGASSIWTMPMFFVGSHFGDSQFIKLRSEPNEQGLFLDVIDNITNLAPIHDFCVMKMERQEQQFEQSQVITCSGGIRDGSLRIIRNGVGITVQADIQMAGIT</sequence>
<feature type="non-terminal residue" evidence="1">
    <location>
        <position position="164"/>
    </location>
</feature>
<dbReference type="EMBL" id="CAJVPT010053565">
    <property type="protein sequence ID" value="CAG8751765.1"/>
    <property type="molecule type" value="Genomic_DNA"/>
</dbReference>
<comment type="caution">
    <text evidence="1">The sequence shown here is derived from an EMBL/GenBank/DDBJ whole genome shotgun (WGS) entry which is preliminary data.</text>
</comment>
<evidence type="ECO:0000313" key="2">
    <source>
        <dbReference type="Proteomes" id="UP000789525"/>
    </source>
</evidence>
<keyword evidence="2" id="KW-1185">Reference proteome</keyword>
<reference evidence="1" key="1">
    <citation type="submission" date="2021-06" db="EMBL/GenBank/DDBJ databases">
        <authorList>
            <person name="Kallberg Y."/>
            <person name="Tangrot J."/>
            <person name="Rosling A."/>
        </authorList>
    </citation>
    <scope>NUCLEOTIDE SEQUENCE</scope>
    <source>
        <strain evidence="1">CL356</strain>
    </source>
</reference>
<evidence type="ECO:0000313" key="1">
    <source>
        <dbReference type="EMBL" id="CAG8751765.1"/>
    </source>
</evidence>
<protein>
    <submittedName>
        <fullName evidence="1">14583_t:CDS:1</fullName>
    </submittedName>
</protein>